<dbReference type="EMBL" id="GEDC01001075">
    <property type="protein sequence ID" value="JAS36223.1"/>
    <property type="molecule type" value="Transcribed_RNA"/>
</dbReference>
<accession>A0A1B6EE77</accession>
<feature type="signal peptide" evidence="1">
    <location>
        <begin position="1"/>
        <end position="20"/>
    </location>
</feature>
<protein>
    <submittedName>
        <fullName evidence="2">Uncharacterized protein</fullName>
    </submittedName>
</protein>
<reference evidence="2" key="1">
    <citation type="submission" date="2015-12" db="EMBL/GenBank/DDBJ databases">
        <title>De novo transcriptome assembly of four potential Pierce s Disease insect vectors from Arizona vineyards.</title>
        <authorList>
            <person name="Tassone E.E."/>
        </authorList>
    </citation>
    <scope>NUCLEOTIDE SEQUENCE</scope>
</reference>
<feature type="chain" id="PRO_5008582029" evidence="1">
    <location>
        <begin position="21"/>
        <end position="148"/>
    </location>
</feature>
<dbReference type="AlphaFoldDB" id="A0A1B6EE77"/>
<proteinExistence type="predicted"/>
<name>A0A1B6EE77_9HEMI</name>
<gene>
    <name evidence="2" type="ORF">g.6346</name>
</gene>
<evidence type="ECO:0000256" key="1">
    <source>
        <dbReference type="SAM" id="SignalP"/>
    </source>
</evidence>
<sequence>MKKTIIWAVLLILVSTKKKSKKLNVGKLIGNHDDIPAAAMEITGDLLCGYYRTPDNLTEKFYSTFNKSRIDLKEDINKALSILEAYNITRTDKHYVVIKNIDTGFDSLGDLEKEKDIQKAVDRVQKMVWIIRKMIRFYTRYDPKSHVV</sequence>
<organism evidence="2">
    <name type="scientific">Clastoptera arizonana</name>
    <name type="common">Arizona spittle bug</name>
    <dbReference type="NCBI Taxonomy" id="38151"/>
    <lineage>
        <taxon>Eukaryota</taxon>
        <taxon>Metazoa</taxon>
        <taxon>Ecdysozoa</taxon>
        <taxon>Arthropoda</taxon>
        <taxon>Hexapoda</taxon>
        <taxon>Insecta</taxon>
        <taxon>Pterygota</taxon>
        <taxon>Neoptera</taxon>
        <taxon>Paraneoptera</taxon>
        <taxon>Hemiptera</taxon>
        <taxon>Auchenorrhyncha</taxon>
        <taxon>Cercopoidea</taxon>
        <taxon>Clastopteridae</taxon>
        <taxon>Clastoptera</taxon>
    </lineage>
</organism>
<keyword evidence="1" id="KW-0732">Signal</keyword>
<evidence type="ECO:0000313" key="2">
    <source>
        <dbReference type="EMBL" id="JAS36223.1"/>
    </source>
</evidence>